<organism evidence="3 4">
    <name type="scientific">Rubroshorea leprosula</name>
    <dbReference type="NCBI Taxonomy" id="152421"/>
    <lineage>
        <taxon>Eukaryota</taxon>
        <taxon>Viridiplantae</taxon>
        <taxon>Streptophyta</taxon>
        <taxon>Embryophyta</taxon>
        <taxon>Tracheophyta</taxon>
        <taxon>Spermatophyta</taxon>
        <taxon>Magnoliopsida</taxon>
        <taxon>eudicotyledons</taxon>
        <taxon>Gunneridae</taxon>
        <taxon>Pentapetalae</taxon>
        <taxon>rosids</taxon>
        <taxon>malvids</taxon>
        <taxon>Malvales</taxon>
        <taxon>Dipterocarpaceae</taxon>
        <taxon>Rubroshorea</taxon>
    </lineage>
</organism>
<evidence type="ECO:0008006" key="5">
    <source>
        <dbReference type="Google" id="ProtNLM"/>
    </source>
</evidence>
<dbReference type="PANTHER" id="PTHR11802:SF413">
    <property type="entry name" value="PEPTIDASE S10, SERINE CARBOXYPEPTIDASE, ALPHA_BETA HYDROLASE-RELATED"/>
    <property type="match status" value="1"/>
</dbReference>
<gene>
    <name evidence="3" type="ORF">SLEP1_g13132</name>
</gene>
<accession>A0AAV5IKU5</accession>
<keyword evidence="2" id="KW-1133">Transmembrane helix</keyword>
<dbReference type="SUPFAM" id="SSF53474">
    <property type="entry name" value="alpha/beta-Hydrolases"/>
    <property type="match status" value="1"/>
</dbReference>
<dbReference type="EMBL" id="BPVZ01000015">
    <property type="protein sequence ID" value="GKV00446.1"/>
    <property type="molecule type" value="Genomic_DNA"/>
</dbReference>
<dbReference type="PANTHER" id="PTHR11802">
    <property type="entry name" value="SERINE PROTEASE FAMILY S10 SERINE CARBOXYPEPTIDASE"/>
    <property type="match status" value="1"/>
</dbReference>
<name>A0AAV5IKU5_9ROSI</name>
<reference evidence="3 4" key="1">
    <citation type="journal article" date="2021" name="Commun. Biol.">
        <title>The genome of Shorea leprosula (Dipterocarpaceae) highlights the ecological relevance of drought in aseasonal tropical rainforests.</title>
        <authorList>
            <person name="Ng K.K.S."/>
            <person name="Kobayashi M.J."/>
            <person name="Fawcett J.A."/>
            <person name="Hatakeyama M."/>
            <person name="Paape T."/>
            <person name="Ng C.H."/>
            <person name="Ang C.C."/>
            <person name="Tnah L.H."/>
            <person name="Lee C.T."/>
            <person name="Nishiyama T."/>
            <person name="Sese J."/>
            <person name="O'Brien M.J."/>
            <person name="Copetti D."/>
            <person name="Mohd Noor M.I."/>
            <person name="Ong R.C."/>
            <person name="Putra M."/>
            <person name="Sireger I.Z."/>
            <person name="Indrioko S."/>
            <person name="Kosugi Y."/>
            <person name="Izuno A."/>
            <person name="Isagi Y."/>
            <person name="Lee S.L."/>
            <person name="Shimizu K.K."/>
        </authorList>
    </citation>
    <scope>NUCLEOTIDE SEQUENCE [LARGE SCALE GENOMIC DNA]</scope>
    <source>
        <strain evidence="3">214</strain>
    </source>
</reference>
<comment type="similarity">
    <text evidence="1">Belongs to the peptidase S10 family.</text>
</comment>
<dbReference type="Pfam" id="PF00450">
    <property type="entry name" value="Peptidase_S10"/>
    <property type="match status" value="1"/>
</dbReference>
<feature type="transmembrane region" description="Helical" evidence="2">
    <location>
        <begin position="48"/>
        <end position="68"/>
    </location>
</feature>
<keyword evidence="2" id="KW-0812">Transmembrane</keyword>
<dbReference type="Proteomes" id="UP001054252">
    <property type="component" value="Unassembled WGS sequence"/>
</dbReference>
<dbReference type="InterPro" id="IPR001563">
    <property type="entry name" value="Peptidase_S10"/>
</dbReference>
<dbReference type="FunFam" id="3.40.50.1820:FF:000072">
    <property type="entry name" value="Serine carboxypeptidase-like 19"/>
    <property type="match status" value="1"/>
</dbReference>
<proteinExistence type="inferred from homology"/>
<evidence type="ECO:0000313" key="4">
    <source>
        <dbReference type="Proteomes" id="UP001054252"/>
    </source>
</evidence>
<dbReference type="GO" id="GO:0004185">
    <property type="term" value="F:serine-type carboxypeptidase activity"/>
    <property type="evidence" value="ECO:0007669"/>
    <property type="project" value="InterPro"/>
</dbReference>
<dbReference type="GO" id="GO:0006508">
    <property type="term" value="P:proteolysis"/>
    <property type="evidence" value="ECO:0007669"/>
    <property type="project" value="InterPro"/>
</dbReference>
<dbReference type="FunFam" id="3.40.50.12670:FF:000002">
    <property type="entry name" value="Carboxypeptidase"/>
    <property type="match status" value="1"/>
</dbReference>
<evidence type="ECO:0000256" key="2">
    <source>
        <dbReference type="SAM" id="Phobius"/>
    </source>
</evidence>
<dbReference type="InterPro" id="IPR029058">
    <property type="entry name" value="AB_hydrolase_fold"/>
</dbReference>
<dbReference type="GO" id="GO:0016747">
    <property type="term" value="F:acyltransferase activity, transferring groups other than amino-acyl groups"/>
    <property type="evidence" value="ECO:0007669"/>
    <property type="project" value="TreeGrafter"/>
</dbReference>
<keyword evidence="4" id="KW-1185">Reference proteome</keyword>
<evidence type="ECO:0000313" key="3">
    <source>
        <dbReference type="EMBL" id="GKV00446.1"/>
    </source>
</evidence>
<dbReference type="AlphaFoldDB" id="A0AAV5IKU5"/>
<dbReference type="Gene3D" id="3.40.50.12670">
    <property type="match status" value="1"/>
</dbReference>
<dbReference type="Gene3D" id="3.40.50.1820">
    <property type="entry name" value="alpha/beta hydrolase"/>
    <property type="match status" value="1"/>
</dbReference>
<sequence length="501" mass="56831">MGSTFLVKCTGKLEVTQVFSPQLPFFRILLSALTTRIMIEATKRAEKWLFNIICFHAFLLLVLTKIAAAGTTVSYLPGFDGELPFKLQTGYIGVGEWNESQLFYYFVESQRNPEMDPLMLWLAGGPGCSTLFAILYEQGPLVFDYANFNGSLPILHLNPYAWTQANVIYLDQPVGTGFSYSTTQENYHVDDTKSAAQTYEFLRKWLLEHPQYLTNKLFIGGNSYAGIPLPIVVQHIVNGNEAGLEPLMNLKGYTLGSPCTDHFIDFNSRLPAAYRLSLISEELYEYAKLHCGGDYVNVNSSNTECASAINEYKELVLQIEKDNILDPICQTASLGTNEARRQLEHEPEGANSCKEYNYVLSEVWANDRRVQEALHVRENTKGVWERCNSSLAYTKTVRSSVEFHRNLSKKSLQVLIYSGDHELIFTHIGTHNWVRTLNLTKDENWRAWFVDGQVAGFTEKYINGDYTLIFATVKGAGHVPTEYKPNECLALMDRFFGYYPL</sequence>
<evidence type="ECO:0000256" key="1">
    <source>
        <dbReference type="ARBA" id="ARBA00009431"/>
    </source>
</evidence>
<dbReference type="GO" id="GO:0019748">
    <property type="term" value="P:secondary metabolic process"/>
    <property type="evidence" value="ECO:0007669"/>
    <property type="project" value="TreeGrafter"/>
</dbReference>
<protein>
    <recommendedName>
        <fullName evidence="5">Serine carboxypeptidase-like 18</fullName>
    </recommendedName>
</protein>
<dbReference type="PRINTS" id="PR00724">
    <property type="entry name" value="CRBOXYPTASEC"/>
</dbReference>
<comment type="caution">
    <text evidence="3">The sequence shown here is derived from an EMBL/GenBank/DDBJ whole genome shotgun (WGS) entry which is preliminary data.</text>
</comment>
<keyword evidence="2" id="KW-0472">Membrane</keyword>